<reference evidence="1 2" key="1">
    <citation type="journal article" date="2013" name="PLoS Genet.">
        <title>The genome and development-dependent transcriptomes of Pyronema confluens: a window into fungal evolution.</title>
        <authorList>
            <person name="Traeger S."/>
            <person name="Altegoer F."/>
            <person name="Freitag M."/>
            <person name="Gabaldon T."/>
            <person name="Kempken F."/>
            <person name="Kumar A."/>
            <person name="Marcet-Houben M."/>
            <person name="Poggeler S."/>
            <person name="Stajich J.E."/>
            <person name="Nowrousian M."/>
        </authorList>
    </citation>
    <scope>NUCLEOTIDE SEQUENCE [LARGE SCALE GENOMIC DNA]</scope>
    <source>
        <strain evidence="2">CBS 100304</strain>
        <tissue evidence="1">Vegetative mycelium</tissue>
    </source>
</reference>
<accession>U4KY74</accession>
<sequence length="39" mass="4531">MLHLNLNLSVGWYSSNCEKNSKLQTIEAAENLQLWLLKK</sequence>
<name>U4KY74_PYROM</name>
<evidence type="ECO:0000313" key="1">
    <source>
        <dbReference type="EMBL" id="CCX04539.1"/>
    </source>
</evidence>
<proteinExistence type="predicted"/>
<dbReference type="AlphaFoldDB" id="U4KY74"/>
<dbReference type="Proteomes" id="UP000018144">
    <property type="component" value="Unassembled WGS sequence"/>
</dbReference>
<protein>
    <submittedName>
        <fullName evidence="1">Uncharacterized protein</fullName>
    </submittedName>
</protein>
<keyword evidence="2" id="KW-1185">Reference proteome</keyword>
<gene>
    <name evidence="1" type="ORF">PCON_02719</name>
</gene>
<organism evidence="1 2">
    <name type="scientific">Pyronema omphalodes (strain CBS 100304)</name>
    <name type="common">Pyronema confluens</name>
    <dbReference type="NCBI Taxonomy" id="1076935"/>
    <lineage>
        <taxon>Eukaryota</taxon>
        <taxon>Fungi</taxon>
        <taxon>Dikarya</taxon>
        <taxon>Ascomycota</taxon>
        <taxon>Pezizomycotina</taxon>
        <taxon>Pezizomycetes</taxon>
        <taxon>Pezizales</taxon>
        <taxon>Pyronemataceae</taxon>
        <taxon>Pyronema</taxon>
    </lineage>
</organism>
<dbReference type="EMBL" id="HF935208">
    <property type="protein sequence ID" value="CCX04539.1"/>
    <property type="molecule type" value="Genomic_DNA"/>
</dbReference>
<evidence type="ECO:0000313" key="2">
    <source>
        <dbReference type="Proteomes" id="UP000018144"/>
    </source>
</evidence>